<accession>A0A934S905</accession>
<name>A0A934S905_9BACT</name>
<dbReference type="EMBL" id="JAENIJ010000045">
    <property type="protein sequence ID" value="MBK1884372.1"/>
    <property type="molecule type" value="Genomic_DNA"/>
</dbReference>
<comment type="caution">
    <text evidence="1">The sequence shown here is derived from an EMBL/GenBank/DDBJ whole genome shotgun (WGS) entry which is preliminary data.</text>
</comment>
<organism evidence="1 2">
    <name type="scientific">Luteolibacter pohnpeiensis</name>
    <dbReference type="NCBI Taxonomy" id="454153"/>
    <lineage>
        <taxon>Bacteria</taxon>
        <taxon>Pseudomonadati</taxon>
        <taxon>Verrucomicrobiota</taxon>
        <taxon>Verrucomicrobiia</taxon>
        <taxon>Verrucomicrobiales</taxon>
        <taxon>Verrucomicrobiaceae</taxon>
        <taxon>Luteolibacter</taxon>
    </lineage>
</organism>
<dbReference type="SUPFAM" id="SSF158446">
    <property type="entry name" value="IVS-encoded protein-like"/>
    <property type="match status" value="1"/>
</dbReference>
<dbReference type="Pfam" id="PF05635">
    <property type="entry name" value="23S_rRNA_IVP"/>
    <property type="match status" value="1"/>
</dbReference>
<dbReference type="PANTHER" id="PTHR38471:SF2">
    <property type="entry name" value="FOUR HELIX BUNDLE PROTEIN"/>
    <property type="match status" value="1"/>
</dbReference>
<evidence type="ECO:0000313" key="1">
    <source>
        <dbReference type="EMBL" id="MBK1884372.1"/>
    </source>
</evidence>
<keyword evidence="2" id="KW-1185">Reference proteome</keyword>
<gene>
    <name evidence="1" type="ORF">JIN85_18285</name>
</gene>
<dbReference type="InterPro" id="IPR012657">
    <property type="entry name" value="23S_rRNA-intervening_sequence"/>
</dbReference>
<dbReference type="PANTHER" id="PTHR38471">
    <property type="entry name" value="FOUR HELIX BUNDLE PROTEIN"/>
    <property type="match status" value="1"/>
</dbReference>
<reference evidence="1" key="1">
    <citation type="submission" date="2021-01" db="EMBL/GenBank/DDBJ databases">
        <title>Modified the classification status of verrucomicrobia.</title>
        <authorList>
            <person name="Feng X."/>
        </authorList>
    </citation>
    <scope>NUCLEOTIDE SEQUENCE</scope>
    <source>
        <strain evidence="1">KCTC 22041</strain>
    </source>
</reference>
<dbReference type="Gene3D" id="1.20.1440.60">
    <property type="entry name" value="23S rRNA-intervening sequence"/>
    <property type="match status" value="1"/>
</dbReference>
<evidence type="ECO:0000313" key="2">
    <source>
        <dbReference type="Proteomes" id="UP000603141"/>
    </source>
</evidence>
<dbReference type="NCBIfam" id="TIGR02436">
    <property type="entry name" value="four helix bundle protein"/>
    <property type="match status" value="1"/>
</dbReference>
<sequence>MDPEPTKTFEDLEAWKSGREFRIFVFRNILPILTKAREYDLGDQLKRSSRSVTHNIAEGHGRFHFLDNYRFCSQARGSLNEVLDQIITCHDDSLISNDLYESGRDHFNKTLRILNGYMSWLKRSAQQQAPKKPLN</sequence>
<dbReference type="RefSeq" id="WP_200273492.1">
    <property type="nucleotide sequence ID" value="NZ_JAENIJ010000045.1"/>
</dbReference>
<dbReference type="Proteomes" id="UP000603141">
    <property type="component" value="Unassembled WGS sequence"/>
</dbReference>
<dbReference type="AlphaFoldDB" id="A0A934S905"/>
<dbReference type="InterPro" id="IPR036583">
    <property type="entry name" value="23S_rRNA_IVS_sf"/>
</dbReference>
<protein>
    <submittedName>
        <fullName evidence="1">Four helix bundle protein</fullName>
    </submittedName>
</protein>
<proteinExistence type="predicted"/>